<keyword evidence="4" id="KW-0378">Hydrolase</keyword>
<dbReference type="GO" id="GO:0008408">
    <property type="term" value="F:3'-5' exonuclease activity"/>
    <property type="evidence" value="ECO:0007669"/>
    <property type="project" value="InterPro"/>
</dbReference>
<dbReference type="SMART" id="SM00479">
    <property type="entry name" value="EXOIII"/>
    <property type="match status" value="1"/>
</dbReference>
<dbReference type="SUPFAM" id="SSF53098">
    <property type="entry name" value="Ribonuclease H-like"/>
    <property type="match status" value="1"/>
</dbReference>
<keyword evidence="11" id="KW-1185">Reference proteome</keyword>
<dbReference type="InterPro" id="IPR002562">
    <property type="entry name" value="3'-5'_exonuclease_dom"/>
</dbReference>
<evidence type="ECO:0000256" key="3">
    <source>
        <dbReference type="ARBA" id="ARBA00022722"/>
    </source>
</evidence>
<protein>
    <recommendedName>
        <fullName evidence="9">Exonuclease domain-containing protein</fullName>
    </recommendedName>
</protein>
<dbReference type="EMBL" id="OX451738">
    <property type="protein sequence ID" value="CAI8606564.1"/>
    <property type="molecule type" value="Genomic_DNA"/>
</dbReference>
<sequence length="561" mass="63937">MSWPIDSCLINLTSFYPVLVDIVKSVQKKGLKGKLGGWKEFLNIHDKKFGATMSDPSRRSHEDLAEFLKTFSKDDDLKYFDNIMRRHSNQYTVERLKDRSHHSPEQSLVQATIQHPDYPKEYSFPRIDEGWLVITLKKKAKGIKSTAMLAVDCEMVLCEDGTEALVKVCVVDHNLEVKLLELVKPEKAIAEYRTEITGVSSKDLETVTCSLADIQKSLKKLLSSGAILVGHSLHNDLGVLKLDYPRVVDTAYIFQPMDGSTYRKHSLNSLCQAVLGHEVRKEGASHNCQDDACATMKLVLAKIKHGVDKPFPLTLVQEPVSESEMSKLLIHRIPTTVNSETLHEIVPGDFTIEQKPARNGQVDKYSALAIFKNQREAHEAYENVQGSQGTDSSRRLQKLVKCRLSTGESVSIYVRKMGVDNHRIKRELQEDETLDSSKNKKLKMDQVEKDYALEALQVKHELEKKAHLKKIEALNQLLKESESEHLKEIDALNKRLKESELEIESMKEQLLTQRSKESELEIETMKEQLRKKDFEINTLHKMVDNIQKRRKLSTKKVGTGI</sequence>
<evidence type="ECO:0000256" key="8">
    <source>
        <dbReference type="SAM" id="Coils"/>
    </source>
</evidence>
<dbReference type="InterPro" id="IPR034922">
    <property type="entry name" value="REX1-like_exo"/>
</dbReference>
<dbReference type="Gene3D" id="3.30.420.10">
    <property type="entry name" value="Ribonuclease H-like superfamily/Ribonuclease H"/>
    <property type="match status" value="1"/>
</dbReference>
<dbReference type="PANTHER" id="PTHR12801:SF115">
    <property type="entry name" value="FI18136P1-RELATED"/>
    <property type="match status" value="1"/>
</dbReference>
<comment type="function">
    <text evidence="7">3'-5' exonuclease degrading single-stranded small RNAs.</text>
</comment>
<accession>A0AAV1ABS1</accession>
<comment type="similarity">
    <text evidence="2">Belongs to the REXO1/REXO3 family.</text>
</comment>
<evidence type="ECO:0000256" key="2">
    <source>
        <dbReference type="ARBA" id="ARBA00006357"/>
    </source>
</evidence>
<keyword evidence="6" id="KW-0539">Nucleus</keyword>
<dbReference type="GO" id="GO:0005634">
    <property type="term" value="C:nucleus"/>
    <property type="evidence" value="ECO:0007669"/>
    <property type="project" value="UniProtKB-SubCell"/>
</dbReference>
<evidence type="ECO:0000259" key="9">
    <source>
        <dbReference type="SMART" id="SM00479"/>
    </source>
</evidence>
<dbReference type="GO" id="GO:0003676">
    <property type="term" value="F:nucleic acid binding"/>
    <property type="evidence" value="ECO:0007669"/>
    <property type="project" value="InterPro"/>
</dbReference>
<evidence type="ECO:0000256" key="4">
    <source>
        <dbReference type="ARBA" id="ARBA00022801"/>
    </source>
</evidence>
<keyword evidence="8" id="KW-0175">Coiled coil</keyword>
<gene>
    <name evidence="10" type="ORF">VFH_III235880</name>
</gene>
<dbReference type="CDD" id="cd06145">
    <property type="entry name" value="REX1_like"/>
    <property type="match status" value="1"/>
</dbReference>
<dbReference type="GO" id="GO:0006139">
    <property type="term" value="P:nucleobase-containing compound metabolic process"/>
    <property type="evidence" value="ECO:0007669"/>
    <property type="project" value="InterPro"/>
</dbReference>
<evidence type="ECO:0000256" key="7">
    <source>
        <dbReference type="ARBA" id="ARBA00053817"/>
    </source>
</evidence>
<evidence type="ECO:0000256" key="5">
    <source>
        <dbReference type="ARBA" id="ARBA00022839"/>
    </source>
</evidence>
<name>A0AAV1ABS1_VICFA</name>
<evidence type="ECO:0000256" key="1">
    <source>
        <dbReference type="ARBA" id="ARBA00004123"/>
    </source>
</evidence>
<organism evidence="10 11">
    <name type="scientific">Vicia faba</name>
    <name type="common">Broad bean</name>
    <name type="synonym">Faba vulgaris</name>
    <dbReference type="NCBI Taxonomy" id="3906"/>
    <lineage>
        <taxon>Eukaryota</taxon>
        <taxon>Viridiplantae</taxon>
        <taxon>Streptophyta</taxon>
        <taxon>Embryophyta</taxon>
        <taxon>Tracheophyta</taxon>
        <taxon>Spermatophyta</taxon>
        <taxon>Magnoliopsida</taxon>
        <taxon>eudicotyledons</taxon>
        <taxon>Gunneridae</taxon>
        <taxon>Pentapetalae</taxon>
        <taxon>rosids</taxon>
        <taxon>fabids</taxon>
        <taxon>Fabales</taxon>
        <taxon>Fabaceae</taxon>
        <taxon>Papilionoideae</taxon>
        <taxon>50 kb inversion clade</taxon>
        <taxon>NPAAA clade</taxon>
        <taxon>Hologalegina</taxon>
        <taxon>IRL clade</taxon>
        <taxon>Fabeae</taxon>
        <taxon>Vicia</taxon>
    </lineage>
</organism>
<dbReference type="Pfam" id="PF01612">
    <property type="entry name" value="DNA_pol_A_exo1"/>
    <property type="match status" value="1"/>
</dbReference>
<dbReference type="InterPro" id="IPR036397">
    <property type="entry name" value="RNaseH_sf"/>
</dbReference>
<feature type="coiled-coil region" evidence="8">
    <location>
        <begin position="464"/>
        <end position="528"/>
    </location>
</feature>
<keyword evidence="3" id="KW-0540">Nuclease</keyword>
<feature type="domain" description="Exonuclease" evidence="9">
    <location>
        <begin position="147"/>
        <end position="308"/>
    </location>
</feature>
<reference evidence="10 11" key="1">
    <citation type="submission" date="2023-01" db="EMBL/GenBank/DDBJ databases">
        <authorList>
            <person name="Kreplak J."/>
        </authorList>
    </citation>
    <scope>NUCLEOTIDE SEQUENCE [LARGE SCALE GENOMIC DNA]</scope>
</reference>
<evidence type="ECO:0000256" key="6">
    <source>
        <dbReference type="ARBA" id="ARBA00023242"/>
    </source>
</evidence>
<evidence type="ECO:0000313" key="10">
    <source>
        <dbReference type="EMBL" id="CAI8606564.1"/>
    </source>
</evidence>
<dbReference type="FunFam" id="3.30.420.10:FF:000080">
    <property type="entry name" value="Small RNA degrading nuclease 3"/>
    <property type="match status" value="1"/>
</dbReference>
<proteinExistence type="inferred from homology"/>
<dbReference type="Proteomes" id="UP001157006">
    <property type="component" value="Chromosome 3"/>
</dbReference>
<dbReference type="InterPro" id="IPR013520">
    <property type="entry name" value="Ribonucl_H"/>
</dbReference>
<dbReference type="AlphaFoldDB" id="A0AAV1ABS1"/>
<dbReference type="PANTHER" id="PTHR12801">
    <property type="entry name" value="RNA EXONUCLEASE REXO1 / RECO3 FAMILY MEMBER-RELATED"/>
    <property type="match status" value="1"/>
</dbReference>
<dbReference type="InterPro" id="IPR047021">
    <property type="entry name" value="REXO1/3/4-like"/>
</dbReference>
<comment type="subcellular location">
    <subcellularLocation>
        <location evidence="1">Nucleus</location>
    </subcellularLocation>
</comment>
<dbReference type="InterPro" id="IPR012337">
    <property type="entry name" value="RNaseH-like_sf"/>
</dbReference>
<evidence type="ECO:0000313" key="11">
    <source>
        <dbReference type="Proteomes" id="UP001157006"/>
    </source>
</evidence>
<keyword evidence="5" id="KW-0269">Exonuclease</keyword>